<dbReference type="Pfam" id="PF02752">
    <property type="entry name" value="Arrestin_C"/>
    <property type="match status" value="1"/>
</dbReference>
<reference evidence="4" key="1">
    <citation type="submission" date="2020-03" db="EMBL/GenBank/DDBJ databases">
        <authorList>
            <person name="Weist P."/>
        </authorList>
    </citation>
    <scope>NUCLEOTIDE SEQUENCE</scope>
</reference>
<keyword evidence="2" id="KW-0812">Transmembrane</keyword>
<dbReference type="AlphaFoldDB" id="A0A9N7TW75"/>
<dbReference type="InterPro" id="IPR035992">
    <property type="entry name" value="Ricin_B-like_lectins"/>
</dbReference>
<dbReference type="InterPro" id="IPR011022">
    <property type="entry name" value="Arrestin_C-like"/>
</dbReference>
<dbReference type="SUPFAM" id="SSF50370">
    <property type="entry name" value="Ricin B-like lectins"/>
    <property type="match status" value="1"/>
</dbReference>
<dbReference type="InterPro" id="IPR052678">
    <property type="entry name" value="OST-beta_subunit"/>
</dbReference>
<evidence type="ECO:0000313" key="5">
    <source>
        <dbReference type="Proteomes" id="UP001153269"/>
    </source>
</evidence>
<dbReference type="PROSITE" id="PS50231">
    <property type="entry name" value="RICIN_B_LECTIN"/>
    <property type="match status" value="1"/>
</dbReference>
<organism evidence="4 5">
    <name type="scientific">Pleuronectes platessa</name>
    <name type="common">European plaice</name>
    <dbReference type="NCBI Taxonomy" id="8262"/>
    <lineage>
        <taxon>Eukaryota</taxon>
        <taxon>Metazoa</taxon>
        <taxon>Chordata</taxon>
        <taxon>Craniata</taxon>
        <taxon>Vertebrata</taxon>
        <taxon>Euteleostomi</taxon>
        <taxon>Actinopterygii</taxon>
        <taxon>Neopterygii</taxon>
        <taxon>Teleostei</taxon>
        <taxon>Neoteleostei</taxon>
        <taxon>Acanthomorphata</taxon>
        <taxon>Carangaria</taxon>
        <taxon>Pleuronectiformes</taxon>
        <taxon>Pleuronectoidei</taxon>
        <taxon>Pleuronectidae</taxon>
        <taxon>Pleuronectes</taxon>
    </lineage>
</organism>
<dbReference type="InterPro" id="IPR014756">
    <property type="entry name" value="Ig_E-set"/>
</dbReference>
<dbReference type="SUPFAM" id="SSF81296">
    <property type="entry name" value="E set domains"/>
    <property type="match status" value="2"/>
</dbReference>
<dbReference type="SMART" id="SM01017">
    <property type="entry name" value="Arrestin_C"/>
    <property type="match status" value="1"/>
</dbReference>
<evidence type="ECO:0000259" key="3">
    <source>
        <dbReference type="SMART" id="SM01017"/>
    </source>
</evidence>
<feature type="transmembrane region" description="Helical" evidence="2">
    <location>
        <begin position="606"/>
        <end position="629"/>
    </location>
</feature>
<evidence type="ECO:0000256" key="2">
    <source>
        <dbReference type="SAM" id="Phobius"/>
    </source>
</evidence>
<name>A0A9N7TW75_PLEPL</name>
<keyword evidence="5" id="KW-1185">Reference proteome</keyword>
<dbReference type="Gene3D" id="2.60.40.640">
    <property type="match status" value="2"/>
</dbReference>
<keyword evidence="2" id="KW-1133">Transmembrane helix</keyword>
<evidence type="ECO:0000313" key="4">
    <source>
        <dbReference type="EMBL" id="CAB1418813.1"/>
    </source>
</evidence>
<proteinExistence type="inferred from homology"/>
<gene>
    <name evidence="4" type="ORF">PLEPLA_LOCUS6639</name>
</gene>
<comment type="caution">
    <text evidence="4">The sequence shown here is derived from an EMBL/GenBank/DDBJ whole genome shotgun (WGS) entry which is preliminary data.</text>
</comment>
<accession>A0A9N7TW75</accession>
<dbReference type="InterPro" id="IPR014752">
    <property type="entry name" value="Arrestin-like_C"/>
</dbReference>
<protein>
    <recommendedName>
        <fullName evidence="3">Arrestin C-terminal-like domain-containing protein</fullName>
    </recommendedName>
</protein>
<dbReference type="Pfam" id="PF00339">
    <property type="entry name" value="Arrestin_N"/>
    <property type="match status" value="1"/>
</dbReference>
<dbReference type="PANTHER" id="PTHR36129:SF2">
    <property type="entry name" value="RICIN B LECTIN DOMAIN-CONTAINING PROTEIN"/>
    <property type="match status" value="1"/>
</dbReference>
<dbReference type="Proteomes" id="UP001153269">
    <property type="component" value="Unassembled WGS sequence"/>
</dbReference>
<evidence type="ECO:0000256" key="1">
    <source>
        <dbReference type="ARBA" id="ARBA00005298"/>
    </source>
</evidence>
<dbReference type="GO" id="GO:0007399">
    <property type="term" value="P:nervous system development"/>
    <property type="evidence" value="ECO:0007669"/>
    <property type="project" value="UniProtKB-ARBA"/>
</dbReference>
<dbReference type="Gene3D" id="2.80.10.50">
    <property type="match status" value="1"/>
</dbReference>
<feature type="domain" description="Arrestin C-terminal-like" evidence="3">
    <location>
        <begin position="168"/>
        <end position="295"/>
    </location>
</feature>
<dbReference type="EMBL" id="CADEAL010000341">
    <property type="protein sequence ID" value="CAB1418813.1"/>
    <property type="molecule type" value="Genomic_DNA"/>
</dbReference>
<dbReference type="InterPro" id="IPR011021">
    <property type="entry name" value="Arrestin-like_N"/>
</dbReference>
<keyword evidence="2" id="KW-0472">Membrane</keyword>
<comment type="similarity">
    <text evidence="1">Belongs to the arrestin family.</text>
</comment>
<dbReference type="PANTHER" id="PTHR36129">
    <property type="entry name" value="ORGANIC SOLUTE TRANSPORTER SUBUNIT BETA-RELATED"/>
    <property type="match status" value="1"/>
</dbReference>
<sequence length="701" mass="77851">MSPIKDFSFTYEALNPDIFFSEGDTITGTVTVTLTKDTKVKSISVKAKGDAWVQWMEADVETVVKMHRTTERYFEVKRYLVSETFKDTVLPRGVNHLKFSLTIPLVDLPSSFKGPHGQIVYRLEAKLSRSWHWPLRRQCEIKFFSKSLQHLDQVVMYESVNTDLGIISRRMVKMLAIVDRLIYSPGDTVSISVNINNSSSRRIKPKVILRQITVYSTGISDKTCVTILCRMVGKKITKKSEEMVTFQLRIPDDANYTLTNCELVSVQYYLKVYLDISNTKDPEVEFPLVIAPSSVANAVLGDAVETNPAGASWGSSYSDLSPSALPDERKFREYLAPPPSTCRSCVQIQAEFLPEDSGLHHGSRMLRVSLLVLILIANASSLKIQNKLIGKCLQVQDGTWGGRVSLGECSPYSPVQEWSWLPESQALSSHHTGECLTAPAELYEGVHLQPCISGLESDGAGDGGAAAEMGREPNSQAWSCSKKGHLTLMGRGVHLSATPQSTLVYLSREHKQGSRWRTLDNQTLCNGRERKHNQHQDQTHIYVGKSLGAGVFPSADENREAAEPFEGIIDVKATETYLVMNGTHSPLITKSPADPTMVFFSMDYGMAWKITMLVLSSLALVLGTVILILNVYSNSRRKKVVCVLKSYNVRPQASVPGSPVANERAPLTEHAMRLPHSSPTVHRGEILIEWKDGTVTPLYEA</sequence>